<organism evidence="1 2">
    <name type="scientific">Smittium simulii</name>
    <dbReference type="NCBI Taxonomy" id="133385"/>
    <lineage>
        <taxon>Eukaryota</taxon>
        <taxon>Fungi</taxon>
        <taxon>Fungi incertae sedis</taxon>
        <taxon>Zoopagomycota</taxon>
        <taxon>Kickxellomycotina</taxon>
        <taxon>Harpellomycetes</taxon>
        <taxon>Harpellales</taxon>
        <taxon>Legeriomycetaceae</taxon>
        <taxon>Smittium</taxon>
    </lineage>
</organism>
<gene>
    <name evidence="1" type="ORF">BB561_003660</name>
</gene>
<dbReference type="AlphaFoldDB" id="A0A2T9YK40"/>
<accession>A0A2T9YK40</accession>
<protein>
    <submittedName>
        <fullName evidence="1">Uncharacterized protein</fullName>
    </submittedName>
</protein>
<sequence>MPLSPNRHGKEFTLQNESNYPFDNKESQDINFERFDISSLPKTNFQHLIDHNIDSHNSKKVEKNVHYSNISKLQGTVMSHNHNLSTISDLQKEKFKLLSIIPHCS</sequence>
<keyword evidence="2" id="KW-1185">Reference proteome</keyword>
<evidence type="ECO:0000313" key="1">
    <source>
        <dbReference type="EMBL" id="PVU92712.1"/>
    </source>
</evidence>
<evidence type="ECO:0000313" key="2">
    <source>
        <dbReference type="Proteomes" id="UP000245383"/>
    </source>
</evidence>
<reference evidence="1 2" key="1">
    <citation type="journal article" date="2018" name="MBio">
        <title>Comparative Genomics Reveals the Core Gene Toolbox for the Fungus-Insect Symbiosis.</title>
        <authorList>
            <person name="Wang Y."/>
            <person name="Stata M."/>
            <person name="Wang W."/>
            <person name="Stajich J.E."/>
            <person name="White M.M."/>
            <person name="Moncalvo J.M."/>
        </authorList>
    </citation>
    <scope>NUCLEOTIDE SEQUENCE [LARGE SCALE GENOMIC DNA]</scope>
    <source>
        <strain evidence="1 2">SWE-8-4</strain>
    </source>
</reference>
<name>A0A2T9YK40_9FUNG</name>
<dbReference type="EMBL" id="MBFR01000151">
    <property type="protein sequence ID" value="PVU92712.1"/>
    <property type="molecule type" value="Genomic_DNA"/>
</dbReference>
<dbReference type="Proteomes" id="UP000245383">
    <property type="component" value="Unassembled WGS sequence"/>
</dbReference>
<proteinExistence type="predicted"/>
<comment type="caution">
    <text evidence="1">The sequence shown here is derived from an EMBL/GenBank/DDBJ whole genome shotgun (WGS) entry which is preliminary data.</text>
</comment>